<evidence type="ECO:0000256" key="7">
    <source>
        <dbReference type="ARBA" id="ARBA00023065"/>
    </source>
</evidence>
<dbReference type="GO" id="GO:0008381">
    <property type="term" value="F:mechanosensitive monoatomic ion channel activity"/>
    <property type="evidence" value="ECO:0007669"/>
    <property type="project" value="UniProtKB-UniRule"/>
</dbReference>
<evidence type="ECO:0000313" key="11">
    <source>
        <dbReference type="EMBL" id="MTH29501.1"/>
    </source>
</evidence>
<dbReference type="Gene3D" id="1.10.1200.120">
    <property type="entry name" value="Large-conductance mechanosensitive channel, MscL, domain 1"/>
    <property type="match status" value="1"/>
</dbReference>
<dbReference type="PANTHER" id="PTHR30266">
    <property type="entry name" value="MECHANOSENSITIVE CHANNEL MSCL"/>
    <property type="match status" value="1"/>
</dbReference>
<accession>A0A7K1GKX4</accession>
<evidence type="ECO:0000256" key="6">
    <source>
        <dbReference type="ARBA" id="ARBA00022989"/>
    </source>
</evidence>
<dbReference type="PANTHER" id="PTHR30266:SF2">
    <property type="entry name" value="LARGE-CONDUCTANCE MECHANOSENSITIVE CHANNEL"/>
    <property type="match status" value="1"/>
</dbReference>
<keyword evidence="5 10" id="KW-0812">Transmembrane</keyword>
<reference evidence="11 12" key="1">
    <citation type="journal article" date="2006" name="Int. J. Syst. Evol. Microbiol.">
        <title>Myroides pelagicus sp. nov., isolated from seawater in Thailand.</title>
        <authorList>
            <person name="Yoon J."/>
            <person name="Maneerat S."/>
            <person name="Kawai F."/>
            <person name="Yokota A."/>
        </authorList>
    </citation>
    <scope>NUCLEOTIDE SEQUENCE [LARGE SCALE GENOMIC DNA]</scope>
    <source>
        <strain evidence="11 12">SM1T</strain>
    </source>
</reference>
<keyword evidence="9 10" id="KW-0407">Ion channel</keyword>
<dbReference type="InterPro" id="IPR037673">
    <property type="entry name" value="MSC/AndL"/>
</dbReference>
<keyword evidence="6 10" id="KW-1133">Transmembrane helix</keyword>
<evidence type="ECO:0000256" key="3">
    <source>
        <dbReference type="ARBA" id="ARBA00022448"/>
    </source>
</evidence>
<keyword evidence="7 10" id="KW-0406">Ion transport</keyword>
<comment type="subunit">
    <text evidence="10">Homopentamer.</text>
</comment>
<keyword evidence="4 10" id="KW-1003">Cell membrane</keyword>
<comment type="similarity">
    <text evidence="2 10">Belongs to the MscL family.</text>
</comment>
<dbReference type="NCBIfam" id="NF001843">
    <property type="entry name" value="PRK00567.1-4"/>
    <property type="match status" value="1"/>
</dbReference>
<dbReference type="Proteomes" id="UP000488936">
    <property type="component" value="Unassembled WGS sequence"/>
</dbReference>
<evidence type="ECO:0000256" key="5">
    <source>
        <dbReference type="ARBA" id="ARBA00022692"/>
    </source>
</evidence>
<evidence type="ECO:0000256" key="8">
    <source>
        <dbReference type="ARBA" id="ARBA00023136"/>
    </source>
</evidence>
<keyword evidence="3 10" id="KW-0813">Transport</keyword>
<dbReference type="InterPro" id="IPR001185">
    <property type="entry name" value="MS_channel"/>
</dbReference>
<dbReference type="Pfam" id="PF01741">
    <property type="entry name" value="MscL"/>
    <property type="match status" value="1"/>
</dbReference>
<dbReference type="InterPro" id="IPR019823">
    <property type="entry name" value="Mechanosensitive_channel_CS"/>
</dbReference>
<dbReference type="GO" id="GO:0005886">
    <property type="term" value="C:plasma membrane"/>
    <property type="evidence" value="ECO:0007669"/>
    <property type="project" value="UniProtKB-SubCell"/>
</dbReference>
<dbReference type="HAMAP" id="MF_00115">
    <property type="entry name" value="MscL"/>
    <property type="match status" value="1"/>
</dbReference>
<dbReference type="AlphaFoldDB" id="A0A7K1GKX4"/>
<feature type="transmembrane region" description="Helical" evidence="10">
    <location>
        <begin position="82"/>
        <end position="106"/>
    </location>
</feature>
<name>A0A7K1GKX4_9FLAO</name>
<dbReference type="InterPro" id="IPR036019">
    <property type="entry name" value="MscL_channel"/>
</dbReference>
<evidence type="ECO:0000256" key="2">
    <source>
        <dbReference type="ARBA" id="ARBA00007254"/>
    </source>
</evidence>
<dbReference type="RefSeq" id="WP_155035500.1">
    <property type="nucleotide sequence ID" value="NZ_JAYMMG010000001.1"/>
</dbReference>
<evidence type="ECO:0000256" key="9">
    <source>
        <dbReference type="ARBA" id="ARBA00023303"/>
    </source>
</evidence>
<comment type="caution">
    <text evidence="11">The sequence shown here is derived from an EMBL/GenBank/DDBJ whole genome shotgun (WGS) entry which is preliminary data.</text>
</comment>
<organism evidence="11 12">
    <name type="scientific">Myroides pelagicus</name>
    <dbReference type="NCBI Taxonomy" id="270914"/>
    <lineage>
        <taxon>Bacteria</taxon>
        <taxon>Pseudomonadati</taxon>
        <taxon>Bacteroidota</taxon>
        <taxon>Flavobacteriia</taxon>
        <taxon>Flavobacteriales</taxon>
        <taxon>Flavobacteriaceae</taxon>
        <taxon>Myroides</taxon>
    </lineage>
</organism>
<comment type="function">
    <text evidence="10">Channel that opens in response to stretch forces in the membrane lipid bilayer. May participate in the regulation of osmotic pressure changes within the cell.</text>
</comment>
<keyword evidence="12" id="KW-1185">Reference proteome</keyword>
<dbReference type="EMBL" id="WMJY01000010">
    <property type="protein sequence ID" value="MTH29501.1"/>
    <property type="molecule type" value="Genomic_DNA"/>
</dbReference>
<gene>
    <name evidence="10 11" type="primary">mscL</name>
    <name evidence="11" type="ORF">GJV77_06130</name>
</gene>
<comment type="subcellular location">
    <subcellularLocation>
        <location evidence="1 10">Cell membrane</location>
        <topology evidence="1 10">Multi-pass membrane protein</topology>
    </subcellularLocation>
</comment>
<proteinExistence type="inferred from homology"/>
<dbReference type="PRINTS" id="PR01264">
    <property type="entry name" value="MECHCHANNEL"/>
</dbReference>
<sequence length="148" mass="15811">MGFLKEFKEFAVKGNVMDLAVGVIIGGAFGKIVTSAVNDVILPLVSGIIGTPDFTNLYVVLKGAVEPGSPLKEAKAVENAVIFAYGSFITEVVSFTILAFVVFLMVRGINKLRKKEEKAQEVAAPAAPAGPTQEELLTEIRDLLSKQK</sequence>
<comment type="caution">
    <text evidence="10">Lacks conserved residue(s) required for the propagation of feature annotation.</text>
</comment>
<dbReference type="PROSITE" id="PS01327">
    <property type="entry name" value="MSCL"/>
    <property type="match status" value="1"/>
</dbReference>
<evidence type="ECO:0000313" key="12">
    <source>
        <dbReference type="Proteomes" id="UP000488936"/>
    </source>
</evidence>
<evidence type="ECO:0000256" key="1">
    <source>
        <dbReference type="ARBA" id="ARBA00004651"/>
    </source>
</evidence>
<dbReference type="NCBIfam" id="TIGR00220">
    <property type="entry name" value="mscL"/>
    <property type="match status" value="1"/>
</dbReference>
<protein>
    <recommendedName>
        <fullName evidence="10">Large-conductance mechanosensitive channel</fullName>
    </recommendedName>
</protein>
<evidence type="ECO:0000256" key="10">
    <source>
        <dbReference type="HAMAP-Rule" id="MF_00115"/>
    </source>
</evidence>
<dbReference type="SUPFAM" id="SSF81330">
    <property type="entry name" value="Gated mechanosensitive channel"/>
    <property type="match status" value="1"/>
</dbReference>
<dbReference type="OrthoDB" id="9810350at2"/>
<evidence type="ECO:0000256" key="4">
    <source>
        <dbReference type="ARBA" id="ARBA00022475"/>
    </source>
</evidence>
<dbReference type="NCBIfam" id="NF010557">
    <property type="entry name" value="PRK13952.1"/>
    <property type="match status" value="1"/>
</dbReference>
<keyword evidence="8 10" id="KW-0472">Membrane</keyword>